<comment type="caution">
    <text evidence="1">The sequence shown here is derived from an EMBL/GenBank/DDBJ whole genome shotgun (WGS) entry which is preliminary data.</text>
</comment>
<accession>A0AAD6U7R0</accession>
<dbReference type="Proteomes" id="UP001222325">
    <property type="component" value="Unassembled WGS sequence"/>
</dbReference>
<dbReference type="EMBL" id="JARJCN010000014">
    <property type="protein sequence ID" value="KAJ7094430.1"/>
    <property type="molecule type" value="Genomic_DNA"/>
</dbReference>
<evidence type="ECO:0000313" key="2">
    <source>
        <dbReference type="Proteomes" id="UP001222325"/>
    </source>
</evidence>
<organism evidence="1 2">
    <name type="scientific">Mycena belliarum</name>
    <dbReference type="NCBI Taxonomy" id="1033014"/>
    <lineage>
        <taxon>Eukaryota</taxon>
        <taxon>Fungi</taxon>
        <taxon>Dikarya</taxon>
        <taxon>Basidiomycota</taxon>
        <taxon>Agaricomycotina</taxon>
        <taxon>Agaricomycetes</taxon>
        <taxon>Agaricomycetidae</taxon>
        <taxon>Agaricales</taxon>
        <taxon>Marasmiineae</taxon>
        <taxon>Mycenaceae</taxon>
        <taxon>Mycena</taxon>
    </lineage>
</organism>
<sequence length="271" mass="29852">MPHAISVTFWSSDDVVLYVIRYLSLIDMVKMCATTRRMHALGKAVLKGRVARYTTPFFDRGRGYRYETQEDLDRFFSILRRTRSWIVGSVALSVASILSDPPARTNINLLSPYGQLQEWTEFLVDLCGFAIVSEGRCDGAHVSEGGQYLVFRHDDRKALHVTVTTSSRPHILQLFFAAPNTVQQVALGAHHLITPFPVMTSNQEGLRGRRPTDGAHPAVLVHDHDSYKNQIGSAPAERLALPCTAQLGGCAALGATVGVAWMESTLTATPT</sequence>
<proteinExistence type="predicted"/>
<keyword evidence="2" id="KW-1185">Reference proteome</keyword>
<evidence type="ECO:0000313" key="1">
    <source>
        <dbReference type="EMBL" id="KAJ7094430.1"/>
    </source>
</evidence>
<dbReference type="AlphaFoldDB" id="A0AAD6U7R0"/>
<protein>
    <recommendedName>
        <fullName evidence="3">F-box domain-containing protein</fullName>
    </recommendedName>
</protein>
<evidence type="ECO:0008006" key="3">
    <source>
        <dbReference type="Google" id="ProtNLM"/>
    </source>
</evidence>
<reference evidence="1" key="1">
    <citation type="submission" date="2023-03" db="EMBL/GenBank/DDBJ databases">
        <title>Massive genome expansion in bonnet fungi (Mycena s.s.) driven by repeated elements and novel gene families across ecological guilds.</title>
        <authorList>
            <consortium name="Lawrence Berkeley National Laboratory"/>
            <person name="Harder C.B."/>
            <person name="Miyauchi S."/>
            <person name="Viragh M."/>
            <person name="Kuo A."/>
            <person name="Thoen E."/>
            <person name="Andreopoulos B."/>
            <person name="Lu D."/>
            <person name="Skrede I."/>
            <person name="Drula E."/>
            <person name="Henrissat B."/>
            <person name="Morin E."/>
            <person name="Kohler A."/>
            <person name="Barry K."/>
            <person name="LaButti K."/>
            <person name="Morin E."/>
            <person name="Salamov A."/>
            <person name="Lipzen A."/>
            <person name="Mereny Z."/>
            <person name="Hegedus B."/>
            <person name="Baldrian P."/>
            <person name="Stursova M."/>
            <person name="Weitz H."/>
            <person name="Taylor A."/>
            <person name="Grigoriev I.V."/>
            <person name="Nagy L.G."/>
            <person name="Martin F."/>
            <person name="Kauserud H."/>
        </authorList>
    </citation>
    <scope>NUCLEOTIDE SEQUENCE</scope>
    <source>
        <strain evidence="1">CBHHK173m</strain>
    </source>
</reference>
<name>A0AAD6U7R0_9AGAR</name>
<gene>
    <name evidence="1" type="ORF">B0H15DRAFT_946847</name>
</gene>